<evidence type="ECO:0000313" key="5">
    <source>
        <dbReference type="Proteomes" id="UP000249341"/>
    </source>
</evidence>
<dbReference type="Pfam" id="PF19305">
    <property type="entry name" value="MmgE_PrpD_C"/>
    <property type="match status" value="1"/>
</dbReference>
<dbReference type="OrthoDB" id="9797528at2"/>
<dbReference type="PANTHER" id="PTHR16943">
    <property type="entry name" value="2-METHYLCITRATE DEHYDRATASE-RELATED"/>
    <property type="match status" value="1"/>
</dbReference>
<proteinExistence type="inferred from homology"/>
<dbReference type="EMBL" id="QLMJ01000019">
    <property type="protein sequence ID" value="RAK28756.1"/>
    <property type="molecule type" value="Genomic_DNA"/>
</dbReference>
<organism evidence="4 5">
    <name type="scientific">Actinoplanes lutulentus</name>
    <dbReference type="NCBI Taxonomy" id="1287878"/>
    <lineage>
        <taxon>Bacteria</taxon>
        <taxon>Bacillati</taxon>
        <taxon>Actinomycetota</taxon>
        <taxon>Actinomycetes</taxon>
        <taxon>Micromonosporales</taxon>
        <taxon>Micromonosporaceae</taxon>
        <taxon>Actinoplanes</taxon>
    </lineage>
</organism>
<keyword evidence="5" id="KW-1185">Reference proteome</keyword>
<name>A0A327Z3H7_9ACTN</name>
<dbReference type="InterPro" id="IPR045336">
    <property type="entry name" value="MmgE_PrpD_N"/>
</dbReference>
<protein>
    <submittedName>
        <fullName evidence="4">2-methylcitrate dehydratase PrpD</fullName>
    </submittedName>
</protein>
<dbReference type="Gene3D" id="3.30.1330.120">
    <property type="entry name" value="2-methylcitrate dehydratase PrpD"/>
    <property type="match status" value="1"/>
</dbReference>
<comment type="caution">
    <text evidence="4">The sequence shown here is derived from an EMBL/GenBank/DDBJ whole genome shotgun (WGS) entry which is preliminary data.</text>
</comment>
<dbReference type="SUPFAM" id="SSF103378">
    <property type="entry name" value="2-methylcitrate dehydratase PrpD"/>
    <property type="match status" value="1"/>
</dbReference>
<dbReference type="InterPro" id="IPR042188">
    <property type="entry name" value="MmgE/PrpD_sf_2"/>
</dbReference>
<evidence type="ECO:0000259" key="3">
    <source>
        <dbReference type="Pfam" id="PF19305"/>
    </source>
</evidence>
<dbReference type="Proteomes" id="UP000249341">
    <property type="component" value="Unassembled WGS sequence"/>
</dbReference>
<evidence type="ECO:0000256" key="1">
    <source>
        <dbReference type="ARBA" id="ARBA00006174"/>
    </source>
</evidence>
<reference evidence="4 5" key="1">
    <citation type="submission" date="2018-06" db="EMBL/GenBank/DDBJ databases">
        <title>Genomic Encyclopedia of Type Strains, Phase III (KMG-III): the genomes of soil and plant-associated and newly described type strains.</title>
        <authorList>
            <person name="Whitman W."/>
        </authorList>
    </citation>
    <scope>NUCLEOTIDE SEQUENCE [LARGE SCALE GENOMIC DNA]</scope>
    <source>
        <strain evidence="4 5">CGMCC 4.7090</strain>
    </source>
</reference>
<feature type="domain" description="MmgE/PrpD N-terminal" evidence="2">
    <location>
        <begin position="9"/>
        <end position="249"/>
    </location>
</feature>
<dbReference type="InterPro" id="IPR036148">
    <property type="entry name" value="MmgE/PrpD_sf"/>
</dbReference>
<accession>A0A327Z3H7</accession>
<dbReference type="AlphaFoldDB" id="A0A327Z3H7"/>
<evidence type="ECO:0000259" key="2">
    <source>
        <dbReference type="Pfam" id="PF03972"/>
    </source>
</evidence>
<comment type="similarity">
    <text evidence="1">Belongs to the PrpD family.</text>
</comment>
<evidence type="ECO:0000313" key="4">
    <source>
        <dbReference type="EMBL" id="RAK28756.1"/>
    </source>
</evidence>
<sequence length="460" mass="48346">MASTKAAAALSRYAVATMYSALPEGVAERTKMLIYDQLACGFVGGDLPAGKVIARFADAHRGVREAAVFGLAGCRAPAALAALANGTCGHADEFDSVHSTPDFIATGHPAPVIVPAAVAVAERQSATGAELVNAVALGYDTGARVVSATGGSAPMQANYGLYAGSLYCVGAAFAASRLLGLDQRHTLYAAALALNQGMSGYSFFAERRHMSKALFTAGQAAAAGVSGAMLASLGFEGTDDVFEGRGGILPSWGQPGREGELVRDLGREFAVMGANFKFYSAGYPIHAAVEAALMLKERYGIDLAAIAGIHARLPEHPAGVVDDRGMPTISLQHMLGVALVAGRLGFDEAHSAALQSDPEVLRLKSLVTLTGDPDFEVSQPRGAVITIHLTDGTTVEQRVEHPKGHRFRDPQPGWGDLQQKWNELLISRIGAQRTDEFYRACRTLETIDDTGDLVAILVRI</sequence>
<dbReference type="InterPro" id="IPR042183">
    <property type="entry name" value="MmgE/PrpD_sf_1"/>
</dbReference>
<dbReference type="InterPro" id="IPR045337">
    <property type="entry name" value="MmgE_PrpD_C"/>
</dbReference>
<dbReference type="Pfam" id="PF03972">
    <property type="entry name" value="MmgE_PrpD_N"/>
    <property type="match status" value="1"/>
</dbReference>
<dbReference type="RefSeq" id="WP_111653209.1">
    <property type="nucleotide sequence ID" value="NZ_JACHWI010000006.1"/>
</dbReference>
<dbReference type="Gene3D" id="1.10.4100.10">
    <property type="entry name" value="2-methylcitrate dehydratase PrpD"/>
    <property type="match status" value="1"/>
</dbReference>
<feature type="domain" description="MmgE/PrpD C-terminal" evidence="3">
    <location>
        <begin position="279"/>
        <end position="436"/>
    </location>
</feature>
<gene>
    <name evidence="4" type="ORF">B0I29_11993</name>
</gene>
<dbReference type="InterPro" id="IPR005656">
    <property type="entry name" value="MmgE_PrpD"/>
</dbReference>
<dbReference type="GO" id="GO:0016829">
    <property type="term" value="F:lyase activity"/>
    <property type="evidence" value="ECO:0007669"/>
    <property type="project" value="InterPro"/>
</dbReference>
<dbReference type="PANTHER" id="PTHR16943:SF8">
    <property type="entry name" value="2-METHYLCITRATE DEHYDRATASE"/>
    <property type="match status" value="1"/>
</dbReference>